<dbReference type="GO" id="GO:0005886">
    <property type="term" value="C:plasma membrane"/>
    <property type="evidence" value="ECO:0007669"/>
    <property type="project" value="UniProtKB-SubCell"/>
</dbReference>
<evidence type="ECO:0000259" key="12">
    <source>
        <dbReference type="Pfam" id="PF03717"/>
    </source>
</evidence>
<dbReference type="Proteomes" id="UP000093925">
    <property type="component" value="Unassembled WGS sequence"/>
</dbReference>
<comment type="subunit">
    <text evidence="7">Interacts with Wag31.</text>
</comment>
<dbReference type="Gene3D" id="3.40.710.10">
    <property type="entry name" value="DD-peptidase/beta-lactamase superfamily"/>
    <property type="match status" value="1"/>
</dbReference>
<sequence length="698" mass="75068">MAHRPKHSRCTRGSSAASHRRTGRPRCAGGTRGARDPAMSRDPRRAAPERRARKPRAAQDPGRAKPSRKPKQDKSIRASGTAHSARERRTRQAVEVASRGASFVFRHRAGNAVIAVLMVVAVSQLFYLQVSNAPQLNAQAAGQLKVTDVERAIRGAIVDRHNDRLAFTIEARALTFQPKRIRQQLDEARKKSPHAPDPQERLKDIAKEVAGKLNNKPDAAALLKKLQSNETFVYLARNVDPAIAHAISAKFPEVGSERQDLRQYPGGSLAANIVGGIDWDGHGLLGLEDSLDAVLAGTDGSVTYDRGSDGVVIPGSYRNRHKAVHGSTVQLTLDDDIQFYVQQQVQQARNVSGAHTVSAVVLDAKTGEVLAMANDNTFDPSQDIGRQGDRQLGNLPVSSPFEPGSVNKIIAASSVIEYGLSNPDEVLQVPGTISMGGVTVHDAWEHGVMPYTTTGVFGKSSNVGTLMLAQRVGPERFYDMVRKFGLGQRTGVGLPGESAGLVPPIDQWSGSTFSNLPIGQGVSMTLLQMAGMYQAIANDGVRIPPRILKATIAADGTRTEEARPEGVRVVSTQTAQTVRQMLRAVVQQDPMGYQQGTGPAAAVPGYQMAGKTGTAQQINPGCGCYFDDVYWITFAGMATVDNPRYVIGIMMDNPQRNADGTPGHSAAPLFHNIAGWLMQRENVPLSPDPGPPLTLQAM</sequence>
<evidence type="ECO:0000256" key="1">
    <source>
        <dbReference type="ARBA" id="ARBA00004162"/>
    </source>
</evidence>
<dbReference type="InterPro" id="IPR005311">
    <property type="entry name" value="PBP_dimer"/>
</dbReference>
<comment type="similarity">
    <text evidence="2">Belongs to the transpeptidase family.</text>
</comment>
<dbReference type="PANTHER" id="PTHR30627:SF1">
    <property type="entry name" value="PEPTIDOGLYCAN D,D-TRANSPEPTIDASE FTSI"/>
    <property type="match status" value="1"/>
</dbReference>
<evidence type="ECO:0000256" key="5">
    <source>
        <dbReference type="ARBA" id="ARBA00022989"/>
    </source>
</evidence>
<comment type="caution">
    <text evidence="13">The sequence shown here is derived from an EMBL/GenBank/DDBJ whole genome shotgun (WGS) entry which is preliminary data.</text>
</comment>
<dbReference type="GO" id="GO:0051301">
    <property type="term" value="P:cell division"/>
    <property type="evidence" value="ECO:0007669"/>
    <property type="project" value="UniProtKB-KW"/>
</dbReference>
<dbReference type="GO" id="GO:0071555">
    <property type="term" value="P:cell wall organization"/>
    <property type="evidence" value="ECO:0007669"/>
    <property type="project" value="TreeGrafter"/>
</dbReference>
<gene>
    <name evidence="13" type="ORF">A5640_06375</name>
</gene>
<dbReference type="PANTHER" id="PTHR30627">
    <property type="entry name" value="PEPTIDOGLYCAN D,D-TRANSPEPTIDASE"/>
    <property type="match status" value="1"/>
</dbReference>
<proteinExistence type="inferred from homology"/>
<keyword evidence="3" id="KW-1003">Cell membrane</keyword>
<dbReference type="Pfam" id="PF00905">
    <property type="entry name" value="Transpeptidase"/>
    <property type="match status" value="1"/>
</dbReference>
<accession>A0A1A3KTM3</accession>
<keyword evidence="13" id="KW-0132">Cell division</keyword>
<dbReference type="Gene3D" id="3.30.450.330">
    <property type="match status" value="1"/>
</dbReference>
<feature type="transmembrane region" description="Helical" evidence="10">
    <location>
        <begin position="109"/>
        <end position="128"/>
    </location>
</feature>
<dbReference type="EMBL" id="LZLM01000041">
    <property type="protein sequence ID" value="OBJ87718.1"/>
    <property type="molecule type" value="Genomic_DNA"/>
</dbReference>
<evidence type="ECO:0000256" key="6">
    <source>
        <dbReference type="ARBA" id="ARBA00023136"/>
    </source>
</evidence>
<keyword evidence="4 10" id="KW-0812">Transmembrane</keyword>
<dbReference type="InterPro" id="IPR036138">
    <property type="entry name" value="PBP_dimer_sf"/>
</dbReference>
<dbReference type="Pfam" id="PF03717">
    <property type="entry name" value="PBP_dimer"/>
    <property type="match status" value="1"/>
</dbReference>
<keyword evidence="6 10" id="KW-0472">Membrane</keyword>
<keyword evidence="13" id="KW-0131">Cell cycle</keyword>
<dbReference type="SUPFAM" id="SSF56519">
    <property type="entry name" value="Penicillin binding protein dimerisation domain"/>
    <property type="match status" value="1"/>
</dbReference>
<evidence type="ECO:0000256" key="8">
    <source>
        <dbReference type="ARBA" id="ARBA00072474"/>
    </source>
</evidence>
<organism evidence="13 14">
    <name type="scientific">Mycobacterium asiaticum</name>
    <dbReference type="NCBI Taxonomy" id="1790"/>
    <lineage>
        <taxon>Bacteria</taxon>
        <taxon>Bacillati</taxon>
        <taxon>Actinomycetota</taxon>
        <taxon>Actinomycetes</taxon>
        <taxon>Mycobacteriales</taxon>
        <taxon>Mycobacteriaceae</taxon>
        <taxon>Mycobacterium</taxon>
    </lineage>
</organism>
<evidence type="ECO:0000256" key="7">
    <source>
        <dbReference type="ARBA" id="ARBA00064769"/>
    </source>
</evidence>
<evidence type="ECO:0000256" key="9">
    <source>
        <dbReference type="SAM" id="MobiDB-lite"/>
    </source>
</evidence>
<feature type="domain" description="Penicillin-binding protein dimerisation" evidence="12">
    <location>
        <begin position="151"/>
        <end position="314"/>
    </location>
</feature>
<reference evidence="13 14" key="1">
    <citation type="submission" date="2016-06" db="EMBL/GenBank/DDBJ databases">
        <authorList>
            <person name="Kjaerup R.B."/>
            <person name="Dalgaard T.S."/>
            <person name="Juul-Madsen H.R."/>
        </authorList>
    </citation>
    <scope>NUCLEOTIDE SEQUENCE [LARGE SCALE GENOMIC DNA]</scope>
    <source>
        <strain evidence="13 14">1276495.2</strain>
    </source>
</reference>
<dbReference type="GO" id="GO:0008658">
    <property type="term" value="F:penicillin binding"/>
    <property type="evidence" value="ECO:0007669"/>
    <property type="project" value="InterPro"/>
</dbReference>
<dbReference type="SUPFAM" id="SSF56601">
    <property type="entry name" value="beta-lactamase/transpeptidase-like"/>
    <property type="match status" value="1"/>
</dbReference>
<evidence type="ECO:0000259" key="11">
    <source>
        <dbReference type="Pfam" id="PF00905"/>
    </source>
</evidence>
<dbReference type="Gene3D" id="3.90.1310.10">
    <property type="entry name" value="Penicillin-binding protein 2a (Domain 2)"/>
    <property type="match status" value="1"/>
</dbReference>
<feature type="region of interest" description="Disordered" evidence="9">
    <location>
        <begin position="1"/>
        <end position="91"/>
    </location>
</feature>
<feature type="compositionally biased region" description="Basic residues" evidence="9">
    <location>
        <begin position="1"/>
        <end position="10"/>
    </location>
</feature>
<evidence type="ECO:0000256" key="2">
    <source>
        <dbReference type="ARBA" id="ARBA00007171"/>
    </source>
</evidence>
<dbReference type="FunFam" id="3.30.450.330:FF:000003">
    <property type="entry name" value="Cell division protein FtsI"/>
    <property type="match status" value="1"/>
</dbReference>
<evidence type="ECO:0000256" key="4">
    <source>
        <dbReference type="ARBA" id="ARBA00022692"/>
    </source>
</evidence>
<feature type="domain" description="Penicillin-binding protein transpeptidase" evidence="11">
    <location>
        <begin position="358"/>
        <end position="673"/>
    </location>
</feature>
<evidence type="ECO:0000256" key="10">
    <source>
        <dbReference type="SAM" id="Phobius"/>
    </source>
</evidence>
<name>A0A1A3KTM3_MYCAS</name>
<dbReference type="InterPro" id="IPR050515">
    <property type="entry name" value="Beta-lactam/transpept"/>
</dbReference>
<protein>
    <recommendedName>
        <fullName evidence="8">Penicillin-binding protein PbpB</fullName>
    </recommendedName>
</protein>
<feature type="compositionally biased region" description="Basic and acidic residues" evidence="9">
    <location>
        <begin position="33"/>
        <end position="50"/>
    </location>
</feature>
<dbReference type="AlphaFoldDB" id="A0A1A3KTM3"/>
<evidence type="ECO:0000256" key="3">
    <source>
        <dbReference type="ARBA" id="ARBA00022475"/>
    </source>
</evidence>
<dbReference type="InterPro" id="IPR001460">
    <property type="entry name" value="PCN-bd_Tpept"/>
</dbReference>
<dbReference type="InterPro" id="IPR012338">
    <property type="entry name" value="Beta-lactam/transpept-like"/>
</dbReference>
<comment type="subcellular location">
    <subcellularLocation>
        <location evidence="1">Cell membrane</location>
        <topology evidence="1">Single-pass membrane protein</topology>
    </subcellularLocation>
</comment>
<evidence type="ECO:0000313" key="13">
    <source>
        <dbReference type="EMBL" id="OBJ87718.1"/>
    </source>
</evidence>
<keyword evidence="5 10" id="KW-1133">Transmembrane helix</keyword>
<evidence type="ECO:0000313" key="14">
    <source>
        <dbReference type="Proteomes" id="UP000093925"/>
    </source>
</evidence>